<organism evidence="1 2">
    <name type="scientific">Bifidobacterium bifidum</name>
    <dbReference type="NCBI Taxonomy" id="1681"/>
    <lineage>
        <taxon>Bacteria</taxon>
        <taxon>Bacillati</taxon>
        <taxon>Actinomycetota</taxon>
        <taxon>Actinomycetes</taxon>
        <taxon>Bifidobacteriales</taxon>
        <taxon>Bifidobacteriaceae</taxon>
        <taxon>Bifidobacterium</taxon>
    </lineage>
</organism>
<dbReference type="Proteomes" id="UP000283727">
    <property type="component" value="Unassembled WGS sequence"/>
</dbReference>
<name>A0A415C340_BIFBI</name>
<reference evidence="1 2" key="1">
    <citation type="submission" date="2018-08" db="EMBL/GenBank/DDBJ databases">
        <title>A genome reference for cultivated species of the human gut microbiota.</title>
        <authorList>
            <person name="Zou Y."/>
            <person name="Xue W."/>
            <person name="Luo G."/>
        </authorList>
    </citation>
    <scope>NUCLEOTIDE SEQUENCE [LARGE SCALE GENOMIC DNA]</scope>
    <source>
        <strain evidence="1 2">AM12-10</strain>
    </source>
</reference>
<gene>
    <name evidence="1" type="ORF">DW137_09855</name>
</gene>
<sequence length="92" mass="10567">MTASNIKTLGDLMDRCKPTTVLDILFHEKDGVDRYPQTLGFHPTVNNLCGNKWLRSLPITRREHYSTGQVKSGWTVWVGQPFDSDSFWKAVR</sequence>
<evidence type="ECO:0000313" key="1">
    <source>
        <dbReference type="EMBL" id="RHJ22112.1"/>
    </source>
</evidence>
<evidence type="ECO:0000313" key="2">
    <source>
        <dbReference type="Proteomes" id="UP000283727"/>
    </source>
</evidence>
<dbReference type="EMBL" id="QRLR01000006">
    <property type="protein sequence ID" value="RHJ22112.1"/>
    <property type="molecule type" value="Genomic_DNA"/>
</dbReference>
<comment type="caution">
    <text evidence="1">The sequence shown here is derived from an EMBL/GenBank/DDBJ whole genome shotgun (WGS) entry which is preliminary data.</text>
</comment>
<dbReference type="AlphaFoldDB" id="A0A415C340"/>
<protein>
    <submittedName>
        <fullName evidence="1">Uncharacterized protein</fullName>
    </submittedName>
</protein>
<proteinExistence type="predicted"/>
<accession>A0A415C340</accession>
<dbReference type="RefSeq" id="WP_117658494.1">
    <property type="nucleotide sequence ID" value="NZ_JAQFBW010000008.1"/>
</dbReference>